<comment type="caution">
    <text evidence="1">The sequence shown here is derived from an EMBL/GenBank/DDBJ whole genome shotgun (WGS) entry which is preliminary data.</text>
</comment>
<reference evidence="1 2" key="1">
    <citation type="submission" date="2019-10" db="EMBL/GenBank/DDBJ databases">
        <title>Taxonomy of Antarctic Massilia spp.: description of Massilia rubra sp. nov., Massilia aquatica sp. nov., Massilia mucilaginosa sp. nov., Massilia frigida sp. nov. isolated from streams, lakes and regoliths.</title>
        <authorList>
            <person name="Holochova P."/>
            <person name="Sedlacek I."/>
            <person name="Kralova S."/>
            <person name="Maslanova I."/>
            <person name="Busse H.-J."/>
            <person name="Stankova E."/>
            <person name="Vrbovska V."/>
            <person name="Kovarovic V."/>
            <person name="Bartak M."/>
            <person name="Svec P."/>
            <person name="Pantucek R."/>
        </authorList>
    </citation>
    <scope>NUCLEOTIDE SEQUENCE [LARGE SCALE GENOMIC DNA]</scope>
    <source>
        <strain evidence="1 2">CCM 8695</strain>
    </source>
</reference>
<evidence type="ECO:0000313" key="2">
    <source>
        <dbReference type="Proteomes" id="UP000621455"/>
    </source>
</evidence>
<keyword evidence="2" id="KW-1185">Reference proteome</keyword>
<evidence type="ECO:0000313" key="1">
    <source>
        <dbReference type="EMBL" id="NHZ83196.1"/>
    </source>
</evidence>
<organism evidence="1 2">
    <name type="scientific">Massilia frigida</name>
    <dbReference type="NCBI Taxonomy" id="2609281"/>
    <lineage>
        <taxon>Bacteria</taxon>
        <taxon>Pseudomonadati</taxon>
        <taxon>Pseudomonadota</taxon>
        <taxon>Betaproteobacteria</taxon>
        <taxon>Burkholderiales</taxon>
        <taxon>Oxalobacteraceae</taxon>
        <taxon>Telluria group</taxon>
        <taxon>Massilia</taxon>
    </lineage>
</organism>
<accession>A0ABX0NI48</accession>
<name>A0ABX0NI48_9BURK</name>
<evidence type="ECO:0008006" key="3">
    <source>
        <dbReference type="Google" id="ProtNLM"/>
    </source>
</evidence>
<gene>
    <name evidence="1" type="ORF">F2P44_28555</name>
</gene>
<proteinExistence type="predicted"/>
<protein>
    <recommendedName>
        <fullName evidence="3">PepSY domain-containing protein</fullName>
    </recommendedName>
</protein>
<sequence length="150" mass="16834">MQHTKPIYSQVPVLVTIVGVDAWAEVYYTYDDPGTGKHHDKAPTCKISAVSPFQTLFALDYATSRNGWVVHSPAVRIATQSEIVQPLIPSFPDIEASRLVLITHDFTNLEYKFDVVFYNELTRTTIWDDPQEGNVLQPIKPRDAGTNQAS</sequence>
<dbReference type="Proteomes" id="UP000621455">
    <property type="component" value="Unassembled WGS sequence"/>
</dbReference>
<dbReference type="EMBL" id="WHJG01000045">
    <property type="protein sequence ID" value="NHZ83196.1"/>
    <property type="molecule type" value="Genomic_DNA"/>
</dbReference>
<dbReference type="RefSeq" id="WP_167092520.1">
    <property type="nucleotide sequence ID" value="NZ_WHJG01000045.1"/>
</dbReference>